<feature type="domain" description="GST C-terminal" evidence="5">
    <location>
        <begin position="92"/>
        <end position="211"/>
    </location>
</feature>
<dbReference type="GO" id="GO:0016740">
    <property type="term" value="F:transferase activity"/>
    <property type="evidence" value="ECO:0007669"/>
    <property type="project" value="UniProtKB-KW"/>
</dbReference>
<dbReference type="CDD" id="cd03206">
    <property type="entry name" value="GST_C_7"/>
    <property type="match status" value="1"/>
</dbReference>
<reference evidence="7" key="1">
    <citation type="submission" date="2016-10" db="EMBL/GenBank/DDBJ databases">
        <authorList>
            <person name="Varghese N."/>
            <person name="Submissions S."/>
        </authorList>
    </citation>
    <scope>NUCLEOTIDE SEQUENCE [LARGE SCALE GENOMIC DNA]</scope>
    <source>
        <strain evidence="7">CGMCC 1.3431</strain>
    </source>
</reference>
<comment type="similarity">
    <text evidence="1 3">Belongs to the GST superfamily.</text>
</comment>
<evidence type="ECO:0000256" key="2">
    <source>
        <dbReference type="ARBA" id="ARBA00022679"/>
    </source>
</evidence>
<dbReference type="InterPro" id="IPR040079">
    <property type="entry name" value="Glutathione_S-Trfase"/>
</dbReference>
<accession>A0A1G4T3U0</accession>
<sequence>MTQPAAPIKFYSMHLSGNAHRVLLTLRALDRPFELIEVNLRAKEQKSEAFLQMNPFGQVPVIDDNGTVIWDSIGIMTYLALRYDDGKLLPRDPAQFGQIMAWLGKTSGPIAYGMATARRINLFNAPADIDSAHAIAHDFLHVMNEHLEGRAWLVGGTVTLADLACYAYVAHAPEGGVDLKGFGNVSGWLAQVEALPFFAAMPKAKVGLWAE</sequence>
<dbReference type="RefSeq" id="WP_090650038.1">
    <property type="nucleotide sequence ID" value="NZ_CBCRYE010000005.1"/>
</dbReference>
<evidence type="ECO:0000256" key="1">
    <source>
        <dbReference type="ARBA" id="ARBA00007409"/>
    </source>
</evidence>
<dbReference type="Pfam" id="PF02798">
    <property type="entry name" value="GST_N"/>
    <property type="match status" value="1"/>
</dbReference>
<dbReference type="STRING" id="260084.SAMN02927928_3241"/>
<dbReference type="EMBL" id="FMTS01000006">
    <property type="protein sequence ID" value="SCW76122.1"/>
    <property type="molecule type" value="Genomic_DNA"/>
</dbReference>
<dbReference type="SFLD" id="SFLDS00019">
    <property type="entry name" value="Glutathione_Transferase_(cytos"/>
    <property type="match status" value="1"/>
</dbReference>
<dbReference type="OrthoDB" id="9810080at2"/>
<gene>
    <name evidence="6" type="ORF">SAMN02927928_3241</name>
</gene>
<name>A0A1G4T3U0_9CAUL</name>
<dbReference type="PANTHER" id="PTHR44051:SF2">
    <property type="entry name" value="HYPOTHETICAL GLUTATHIONE S-TRANSFERASE LIKE PROTEIN"/>
    <property type="match status" value="1"/>
</dbReference>
<evidence type="ECO:0000259" key="5">
    <source>
        <dbReference type="PROSITE" id="PS50405"/>
    </source>
</evidence>
<dbReference type="PANTHER" id="PTHR44051">
    <property type="entry name" value="GLUTATHIONE S-TRANSFERASE-RELATED"/>
    <property type="match status" value="1"/>
</dbReference>
<dbReference type="InterPro" id="IPR036282">
    <property type="entry name" value="Glutathione-S-Trfase_C_sf"/>
</dbReference>
<organism evidence="6 7">
    <name type="scientific">Asticcacaulis taihuensis</name>
    <dbReference type="NCBI Taxonomy" id="260084"/>
    <lineage>
        <taxon>Bacteria</taxon>
        <taxon>Pseudomonadati</taxon>
        <taxon>Pseudomonadota</taxon>
        <taxon>Alphaproteobacteria</taxon>
        <taxon>Caulobacterales</taxon>
        <taxon>Caulobacteraceae</taxon>
        <taxon>Asticcacaulis</taxon>
    </lineage>
</organism>
<dbReference type="Gene3D" id="1.20.1050.10">
    <property type="match status" value="1"/>
</dbReference>
<feature type="domain" description="GST N-terminal" evidence="4">
    <location>
        <begin position="6"/>
        <end position="87"/>
    </location>
</feature>
<dbReference type="SUPFAM" id="SSF52833">
    <property type="entry name" value="Thioredoxin-like"/>
    <property type="match status" value="1"/>
</dbReference>
<dbReference type="AlphaFoldDB" id="A0A1G4T3U0"/>
<protein>
    <submittedName>
        <fullName evidence="6">Glutathione S-transferase</fullName>
    </submittedName>
</protein>
<dbReference type="InterPro" id="IPR004046">
    <property type="entry name" value="GST_C"/>
</dbReference>
<evidence type="ECO:0000256" key="3">
    <source>
        <dbReference type="RuleBase" id="RU003494"/>
    </source>
</evidence>
<evidence type="ECO:0000259" key="4">
    <source>
        <dbReference type="PROSITE" id="PS50404"/>
    </source>
</evidence>
<dbReference type="PROSITE" id="PS50405">
    <property type="entry name" value="GST_CTER"/>
    <property type="match status" value="1"/>
</dbReference>
<evidence type="ECO:0000313" key="7">
    <source>
        <dbReference type="Proteomes" id="UP000199150"/>
    </source>
</evidence>
<dbReference type="InterPro" id="IPR036249">
    <property type="entry name" value="Thioredoxin-like_sf"/>
</dbReference>
<keyword evidence="2 6" id="KW-0808">Transferase</keyword>
<dbReference type="PROSITE" id="PS50404">
    <property type="entry name" value="GST_NTER"/>
    <property type="match status" value="1"/>
</dbReference>
<evidence type="ECO:0000313" key="6">
    <source>
        <dbReference type="EMBL" id="SCW76122.1"/>
    </source>
</evidence>
<dbReference type="Proteomes" id="UP000199150">
    <property type="component" value="Unassembled WGS sequence"/>
</dbReference>
<dbReference type="SUPFAM" id="SSF47616">
    <property type="entry name" value="GST C-terminal domain-like"/>
    <property type="match status" value="1"/>
</dbReference>
<dbReference type="InterPro" id="IPR010987">
    <property type="entry name" value="Glutathione-S-Trfase_C-like"/>
</dbReference>
<dbReference type="SFLD" id="SFLDG00358">
    <property type="entry name" value="Main_(cytGST)"/>
    <property type="match status" value="1"/>
</dbReference>
<dbReference type="SFLD" id="SFLDG01151">
    <property type="entry name" value="Main.2:_Nu-like"/>
    <property type="match status" value="1"/>
</dbReference>
<dbReference type="Pfam" id="PF00043">
    <property type="entry name" value="GST_C"/>
    <property type="match status" value="1"/>
</dbReference>
<dbReference type="FunFam" id="3.40.30.10:FF:000039">
    <property type="entry name" value="Glutathione S-transferase domain"/>
    <property type="match status" value="1"/>
</dbReference>
<dbReference type="Gene3D" id="3.40.30.10">
    <property type="entry name" value="Glutaredoxin"/>
    <property type="match status" value="1"/>
</dbReference>
<keyword evidence="7" id="KW-1185">Reference proteome</keyword>
<dbReference type="InterPro" id="IPR004045">
    <property type="entry name" value="Glutathione_S-Trfase_N"/>
</dbReference>
<proteinExistence type="inferred from homology"/>